<keyword evidence="1" id="KW-0378">Hydrolase</keyword>
<reference evidence="1" key="1">
    <citation type="submission" date="2020-03" db="EMBL/GenBank/DDBJ databases">
        <title>Genome of Pelagibius litoralis DSM 21314T.</title>
        <authorList>
            <person name="Wang G."/>
        </authorList>
    </citation>
    <scope>NUCLEOTIDE SEQUENCE</scope>
    <source>
        <strain evidence="1">DSM 21314</strain>
    </source>
</reference>
<dbReference type="InterPro" id="IPR006357">
    <property type="entry name" value="HAD-SF_hydro_IIA"/>
</dbReference>
<dbReference type="PANTHER" id="PTHR19288">
    <property type="entry name" value="4-NITROPHENYLPHOSPHATASE-RELATED"/>
    <property type="match status" value="1"/>
</dbReference>
<dbReference type="Pfam" id="PF13344">
    <property type="entry name" value="Hydrolase_6"/>
    <property type="match status" value="1"/>
</dbReference>
<dbReference type="InterPro" id="IPR036412">
    <property type="entry name" value="HAD-like_sf"/>
</dbReference>
<dbReference type="GO" id="GO:0016791">
    <property type="term" value="F:phosphatase activity"/>
    <property type="evidence" value="ECO:0007669"/>
    <property type="project" value="TreeGrafter"/>
</dbReference>
<gene>
    <name evidence="1" type="ORF">HBA54_18870</name>
</gene>
<accession>A0A967KEB6</accession>
<dbReference type="Pfam" id="PF13242">
    <property type="entry name" value="Hydrolase_like"/>
    <property type="match status" value="1"/>
</dbReference>
<keyword evidence="2" id="KW-1185">Reference proteome</keyword>
<dbReference type="NCBIfam" id="TIGR01459">
    <property type="entry name" value="HAD-SF-IIA-hyp4"/>
    <property type="match status" value="1"/>
</dbReference>
<sequence length="295" mass="30872">MKPVLLEGLSAAAPRFDVFALDQYGVLHNGTELYPAVLDCLAALRDAGKRVFILSNSGKRKESNAARLTTLGIPPELYEDFVTSGEVARAFLGDAPDELRGEGGNSGKPLRCLALGGAAERALLDGLDIDLVDDVSQADFMLLASFGEMPPAADEFLSILIQAGNKGLTLVCANPDVTGITADGLQPAPGALAASYEEAGGRVLYVGKPHPLVYRSILEAIAPTPADRVLAIGDSLAHDVAGAAGVGMASALILQGIHCDDLGSPDDGPNFENRLARLTRHYQATPGFLLRSLAW</sequence>
<name>A0A967KEB6_9PROT</name>
<dbReference type="GO" id="GO:0005737">
    <property type="term" value="C:cytoplasm"/>
    <property type="evidence" value="ECO:0007669"/>
    <property type="project" value="TreeGrafter"/>
</dbReference>
<dbReference type="SUPFAM" id="SSF56784">
    <property type="entry name" value="HAD-like"/>
    <property type="match status" value="1"/>
</dbReference>
<evidence type="ECO:0000313" key="1">
    <source>
        <dbReference type="EMBL" id="NIA70665.1"/>
    </source>
</evidence>
<organism evidence="1 2">
    <name type="scientific">Pelagibius litoralis</name>
    <dbReference type="NCBI Taxonomy" id="374515"/>
    <lineage>
        <taxon>Bacteria</taxon>
        <taxon>Pseudomonadati</taxon>
        <taxon>Pseudomonadota</taxon>
        <taxon>Alphaproteobacteria</taxon>
        <taxon>Rhodospirillales</taxon>
        <taxon>Rhodovibrionaceae</taxon>
        <taxon>Pelagibius</taxon>
    </lineage>
</organism>
<comment type="caution">
    <text evidence="1">The sequence shown here is derived from an EMBL/GenBank/DDBJ whole genome shotgun (WGS) entry which is preliminary data.</text>
</comment>
<evidence type="ECO:0000313" key="2">
    <source>
        <dbReference type="Proteomes" id="UP000761264"/>
    </source>
</evidence>
<dbReference type="InterPro" id="IPR006356">
    <property type="entry name" value="HAD-SF_hydro_IIA_hyp3"/>
</dbReference>
<dbReference type="RefSeq" id="WP_167227501.1">
    <property type="nucleotide sequence ID" value="NZ_JAAQPH010000015.1"/>
</dbReference>
<dbReference type="NCBIfam" id="TIGR01460">
    <property type="entry name" value="HAD-SF-IIA"/>
    <property type="match status" value="1"/>
</dbReference>
<dbReference type="InterPro" id="IPR023214">
    <property type="entry name" value="HAD_sf"/>
</dbReference>
<proteinExistence type="predicted"/>
<dbReference type="EMBL" id="JAAQPH010000015">
    <property type="protein sequence ID" value="NIA70665.1"/>
    <property type="molecule type" value="Genomic_DNA"/>
</dbReference>
<dbReference type="Proteomes" id="UP000761264">
    <property type="component" value="Unassembled WGS sequence"/>
</dbReference>
<dbReference type="PANTHER" id="PTHR19288:SF90">
    <property type="entry name" value="OS08G0542600 PROTEIN"/>
    <property type="match status" value="1"/>
</dbReference>
<dbReference type="AlphaFoldDB" id="A0A967KEB6"/>
<protein>
    <submittedName>
        <fullName evidence="1">TIGR01459 family HAD-type hydrolase</fullName>
    </submittedName>
</protein>
<dbReference type="Gene3D" id="3.40.50.1000">
    <property type="entry name" value="HAD superfamily/HAD-like"/>
    <property type="match status" value="2"/>
</dbReference>